<dbReference type="Gene3D" id="3.40.630.30">
    <property type="match status" value="1"/>
</dbReference>
<feature type="active site" description="Proton donor/acceptor" evidence="11">
    <location>
        <position position="934"/>
    </location>
</feature>
<dbReference type="PROSITE" id="PS51726">
    <property type="entry name" value="MYST_HAT"/>
    <property type="match status" value="1"/>
</dbReference>
<dbReference type="PANTHER" id="PTHR10615">
    <property type="entry name" value="HISTONE ACETYLTRANSFERASE"/>
    <property type="match status" value="1"/>
</dbReference>
<feature type="compositionally biased region" description="Low complexity" evidence="13">
    <location>
        <begin position="1210"/>
        <end position="1223"/>
    </location>
</feature>
<evidence type="ECO:0000256" key="7">
    <source>
        <dbReference type="ARBA" id="ARBA00022833"/>
    </source>
</evidence>
<feature type="compositionally biased region" description="Basic and acidic residues" evidence="13">
    <location>
        <begin position="307"/>
        <end position="318"/>
    </location>
</feature>
<dbReference type="InterPro" id="IPR002717">
    <property type="entry name" value="HAT_MYST-type"/>
</dbReference>
<dbReference type="GO" id="GO:0003682">
    <property type="term" value="F:chromatin binding"/>
    <property type="evidence" value="ECO:0007669"/>
    <property type="project" value="TreeGrafter"/>
</dbReference>
<sequence length="1302" mass="145010">MALDRRRRKSGRKPFLKRHFNSLSEPSGRNRNTPVTPNTRRQKAQTSSPLSDPPSSPVSITRASINSSSREARRSRRNAVKDSQTSAAVPGGLRKNVKAKIDTIVPPSTANEIAPPTCEVCRDRRRDKRTKVCNECRNSRVHIACLDRIESSSASISSRSKWICSACHVHMSGSGYSRTRALRSRTVDLEERANLSKNGTDSPALTRPNVDDASEDIESALSDPPDTLDDVGSFGIISRSQSSQMQDIVNVEPNAQLDDGGAFTDSEHDMGKDVDETARQEPASDSEIDELVSAVINYTENAVDEVGFERIPKDRQEDATEDSDPGRVEVPPTVETEDTAQSPQLEVAAELEEYWPVLADATPDTDAAVTADEAGDQDAEIREDEDPEDPEDEPYEEDSPDEVEPEDEFVDAEDIIIDPALIQAQESSATGGRVLRTRSSALQGHSDVASQMLHVPSLRSRELWSTAHVTSHPVGGSAAPSPRRRGRPRIHPVGESRSRRTDRRRFGDVGSEYTSNVSDAEPSVSRSHSASAVDSRLVNRQRRHNQLTFKRTGQDSNKLIVFERSRSSLIARFNLVQLANHVDIHKDNLGISGYLTYDHSHKNIYSYPKNASTFVNNEDNDKEKPYGGILSASQADTARTVPGSFDRMIFGKTLLLAQQQETQIETRKRKRTQAANKRKHKRRRLHESSSEDEYTDDGFVVARDRPLHGTPLSSPSSLSSSSSSSGFSADAEFSDDSSASTAFSDEDVEEDSDGELLAGASKIRAIRFSKYEIETWYTAPYPEEYNRRSLLYICEFCLKYMPSEYVNWRHQIKCPMRHPPGDEIYRAGRVSIFEVDGRKNPMYCQNLCLLAKLFLGSKTLYYDVEPFLFYIMTETDEHGCHFVGYFSKEKRNTSSYNVSCILTLPIHQRKGYGNFLISFSYLLTRTEGKIGTPEKPLSDLGLLSYRNYWKHTLCYELRDLFTHPGQGAEGIKKASIMELSSRTGMTPDDVICGLEALNALVRDQETGTYAVRVDRALIERHIAHWEAKGYINLEPDKLIWTSMVVGKSGGINSLFFAAAGVQPTVSPVAAAEQSQRVESVAAQKAAHAGSTNQSGVADSVGTNAADAADGKGISRQQIPIELPEIPKTRYEIVTPQILAGVPRSRLWNLPHRLENERALDQRRQQIDYSSSASVEPGDERTVFMPQQDAEPQNAPVETPRRRGRPRRDISVTPSSATRSTRSSGQPVFAGELPPRRYQRRAASSVTQEDHAYDEMSPDLTPRRGGGSEYVTIETIRTTRKRREVSPLQDGLLSGRRSLRERH</sequence>
<feature type="compositionally biased region" description="Polar residues" evidence="13">
    <location>
        <begin position="512"/>
        <end position="532"/>
    </location>
</feature>
<dbReference type="RefSeq" id="XP_056041011.1">
    <property type="nucleotide sequence ID" value="XM_056190905.1"/>
</dbReference>
<feature type="compositionally biased region" description="Basic and acidic residues" evidence="13">
    <location>
        <begin position="492"/>
        <end position="507"/>
    </location>
</feature>
<keyword evidence="8" id="KW-0156">Chromatin regulator</keyword>
<evidence type="ECO:0000313" key="16">
    <source>
        <dbReference type="Proteomes" id="UP001217417"/>
    </source>
</evidence>
<dbReference type="EC" id="2.3.1.48" evidence="3 12"/>
<evidence type="ECO:0000313" key="15">
    <source>
        <dbReference type="EMBL" id="KAJ8097561.1"/>
    </source>
</evidence>
<feature type="region of interest" description="Disordered" evidence="13">
    <location>
        <begin position="1083"/>
        <end position="1110"/>
    </location>
</feature>
<feature type="region of interest" description="Disordered" evidence="13">
    <location>
        <begin position="660"/>
        <end position="754"/>
    </location>
</feature>
<dbReference type="Gene3D" id="1.10.10.10">
    <property type="entry name" value="Winged helix-like DNA-binding domain superfamily/Winged helix DNA-binding domain"/>
    <property type="match status" value="1"/>
</dbReference>
<comment type="catalytic activity">
    <reaction evidence="12">
        <text>L-lysyl-[protein] + acetyl-CoA = N(6)-acetyl-L-lysyl-[protein] + CoA + H(+)</text>
        <dbReference type="Rhea" id="RHEA:45948"/>
        <dbReference type="Rhea" id="RHEA-COMP:9752"/>
        <dbReference type="Rhea" id="RHEA-COMP:10731"/>
        <dbReference type="ChEBI" id="CHEBI:15378"/>
        <dbReference type="ChEBI" id="CHEBI:29969"/>
        <dbReference type="ChEBI" id="CHEBI:57287"/>
        <dbReference type="ChEBI" id="CHEBI:57288"/>
        <dbReference type="ChEBI" id="CHEBI:61930"/>
        <dbReference type="EC" id="2.3.1.48"/>
    </reaction>
</comment>
<evidence type="ECO:0000256" key="9">
    <source>
        <dbReference type="ARBA" id="ARBA00022990"/>
    </source>
</evidence>
<evidence type="ECO:0000256" key="12">
    <source>
        <dbReference type="RuleBase" id="RU361211"/>
    </source>
</evidence>
<evidence type="ECO:0000256" key="6">
    <source>
        <dbReference type="ARBA" id="ARBA00022771"/>
    </source>
</evidence>
<dbReference type="InterPro" id="IPR040706">
    <property type="entry name" value="Zf-MYST"/>
</dbReference>
<dbReference type="InterPro" id="IPR050603">
    <property type="entry name" value="MYST_HAT"/>
</dbReference>
<feature type="compositionally biased region" description="Low complexity" evidence="13">
    <location>
        <begin position="57"/>
        <end position="69"/>
    </location>
</feature>
<dbReference type="GO" id="GO:0004402">
    <property type="term" value="F:histone acetyltransferase activity"/>
    <property type="evidence" value="ECO:0007669"/>
    <property type="project" value="InterPro"/>
</dbReference>
<dbReference type="Proteomes" id="UP001217417">
    <property type="component" value="Unassembled WGS sequence"/>
</dbReference>
<keyword evidence="4" id="KW-0808">Transferase</keyword>
<feature type="compositionally biased region" description="Polar residues" evidence="13">
    <location>
        <begin position="21"/>
        <end position="39"/>
    </location>
</feature>
<evidence type="ECO:0000256" key="11">
    <source>
        <dbReference type="PIRSR" id="PIRSR602717-51"/>
    </source>
</evidence>
<dbReference type="InterPro" id="IPR013083">
    <property type="entry name" value="Znf_RING/FYVE/PHD"/>
</dbReference>
<dbReference type="GO" id="GO:0003712">
    <property type="term" value="F:transcription coregulator activity"/>
    <property type="evidence" value="ECO:0007669"/>
    <property type="project" value="TreeGrafter"/>
</dbReference>
<evidence type="ECO:0000256" key="8">
    <source>
        <dbReference type="ARBA" id="ARBA00022853"/>
    </source>
</evidence>
<gene>
    <name evidence="15" type="ORF">POJ06DRAFT_34504</name>
</gene>
<dbReference type="SUPFAM" id="SSF55729">
    <property type="entry name" value="Acyl-CoA N-acyltransferases (Nat)"/>
    <property type="match status" value="1"/>
</dbReference>
<name>A0AAD7QLL4_9ASCO</name>
<reference evidence="15" key="1">
    <citation type="submission" date="2023-03" db="EMBL/GenBank/DDBJ databases">
        <title>Near-Complete genome sequence of Lipomyces tetrasporous NRRL Y-64009, an oleaginous yeast capable of growing on lignocellulosic hydrolysates.</title>
        <authorList>
            <consortium name="Lawrence Berkeley National Laboratory"/>
            <person name="Jagtap S.S."/>
            <person name="Liu J.-J."/>
            <person name="Walukiewicz H.E."/>
            <person name="Pangilinan J."/>
            <person name="Lipzen A."/>
            <person name="Ahrendt S."/>
            <person name="Koriabine M."/>
            <person name="Cobaugh K."/>
            <person name="Salamov A."/>
            <person name="Yoshinaga Y."/>
            <person name="Ng V."/>
            <person name="Daum C."/>
            <person name="Grigoriev I.V."/>
            <person name="Slininger P.J."/>
            <person name="Dien B.S."/>
            <person name="Jin Y.-S."/>
            <person name="Rao C.V."/>
        </authorList>
    </citation>
    <scope>NUCLEOTIDE SEQUENCE</scope>
    <source>
        <strain evidence="15">NRRL Y-64009</strain>
    </source>
</reference>
<evidence type="ECO:0000256" key="5">
    <source>
        <dbReference type="ARBA" id="ARBA00022723"/>
    </source>
</evidence>
<dbReference type="FunFam" id="3.40.630.30:FF:000001">
    <property type="entry name" value="Histone acetyltransferase"/>
    <property type="match status" value="1"/>
</dbReference>
<protein>
    <recommendedName>
        <fullName evidence="3 12">Histone acetyltransferase</fullName>
        <ecNumber evidence="3 12">2.3.1.48</ecNumber>
    </recommendedName>
</protein>
<dbReference type="GO" id="GO:0008270">
    <property type="term" value="F:zinc ion binding"/>
    <property type="evidence" value="ECO:0007669"/>
    <property type="project" value="UniProtKB-KW"/>
</dbReference>
<feature type="compositionally biased region" description="Acidic residues" evidence="13">
    <location>
        <begin position="744"/>
        <end position="754"/>
    </location>
</feature>
<evidence type="ECO:0000256" key="1">
    <source>
        <dbReference type="ARBA" id="ARBA00004123"/>
    </source>
</evidence>
<feature type="compositionally biased region" description="Polar residues" evidence="13">
    <location>
        <begin position="1089"/>
        <end position="1102"/>
    </location>
</feature>
<feature type="compositionally biased region" description="Acidic residues" evidence="13">
    <location>
        <begin position="373"/>
        <end position="406"/>
    </location>
</feature>
<evidence type="ECO:0000259" key="14">
    <source>
        <dbReference type="PROSITE" id="PS51726"/>
    </source>
</evidence>
<evidence type="ECO:0000256" key="2">
    <source>
        <dbReference type="ARBA" id="ARBA00010107"/>
    </source>
</evidence>
<dbReference type="FunFam" id="3.30.60.60:FF:000001">
    <property type="entry name" value="Histone acetyltransferase"/>
    <property type="match status" value="1"/>
</dbReference>
<dbReference type="Gene3D" id="3.30.60.60">
    <property type="entry name" value="N-acetyl transferase-like"/>
    <property type="match status" value="1"/>
</dbReference>
<accession>A0AAD7QLL4</accession>
<dbReference type="Pfam" id="PF01853">
    <property type="entry name" value="MOZ_SAS"/>
    <property type="match status" value="1"/>
</dbReference>
<keyword evidence="6" id="KW-0863">Zinc-finger</keyword>
<dbReference type="PANTHER" id="PTHR10615:SF161">
    <property type="entry name" value="HISTONE ACETYLTRANSFERASE KAT7"/>
    <property type="match status" value="1"/>
</dbReference>
<dbReference type="InterPro" id="IPR001965">
    <property type="entry name" value="Znf_PHD"/>
</dbReference>
<keyword evidence="7" id="KW-0862">Zinc</keyword>
<feature type="region of interest" description="Disordered" evidence="13">
    <location>
        <begin position="307"/>
        <end position="343"/>
    </location>
</feature>
<feature type="compositionally biased region" description="Basic residues" evidence="13">
    <location>
        <begin position="1"/>
        <end position="20"/>
    </location>
</feature>
<feature type="compositionally biased region" description="Low complexity" evidence="13">
    <location>
        <begin position="709"/>
        <end position="743"/>
    </location>
</feature>
<dbReference type="InterPro" id="IPR011011">
    <property type="entry name" value="Znf_FYVE_PHD"/>
</dbReference>
<comment type="similarity">
    <text evidence="2 12">Belongs to the MYST (SAS/MOZ) family.</text>
</comment>
<evidence type="ECO:0000256" key="10">
    <source>
        <dbReference type="ARBA" id="ARBA00023242"/>
    </source>
</evidence>
<proteinExistence type="inferred from homology"/>
<dbReference type="Gene3D" id="3.30.40.10">
    <property type="entry name" value="Zinc/RING finger domain, C3HC4 (zinc finger)"/>
    <property type="match status" value="1"/>
</dbReference>
<comment type="subcellular location">
    <subcellularLocation>
        <location evidence="1 12">Nucleus</location>
    </subcellularLocation>
</comment>
<keyword evidence="16" id="KW-1185">Reference proteome</keyword>
<organism evidence="15 16">
    <name type="scientific">Lipomyces tetrasporus</name>
    <dbReference type="NCBI Taxonomy" id="54092"/>
    <lineage>
        <taxon>Eukaryota</taxon>
        <taxon>Fungi</taxon>
        <taxon>Dikarya</taxon>
        <taxon>Ascomycota</taxon>
        <taxon>Saccharomycotina</taxon>
        <taxon>Lipomycetes</taxon>
        <taxon>Lipomycetales</taxon>
        <taxon>Lipomycetaceae</taxon>
        <taxon>Lipomyces</taxon>
    </lineage>
</organism>
<feature type="compositionally biased region" description="Basic and acidic residues" evidence="13">
    <location>
        <begin position="265"/>
        <end position="279"/>
    </location>
</feature>
<dbReference type="EMBL" id="JARPMG010000011">
    <property type="protein sequence ID" value="KAJ8097561.1"/>
    <property type="molecule type" value="Genomic_DNA"/>
</dbReference>
<dbReference type="InterPro" id="IPR036388">
    <property type="entry name" value="WH-like_DNA-bd_sf"/>
</dbReference>
<feature type="region of interest" description="Disordered" evidence="13">
    <location>
        <begin position="1"/>
        <end position="94"/>
    </location>
</feature>
<dbReference type="GO" id="GO:0006357">
    <property type="term" value="P:regulation of transcription by RNA polymerase II"/>
    <property type="evidence" value="ECO:0007669"/>
    <property type="project" value="TreeGrafter"/>
</dbReference>
<keyword evidence="10 12" id="KW-0539">Nucleus</keyword>
<feature type="region of interest" description="Disordered" evidence="13">
    <location>
        <begin position="468"/>
        <end position="535"/>
    </location>
</feature>
<keyword evidence="5" id="KW-0479">Metal-binding</keyword>
<keyword evidence="9" id="KW-0007">Acetylation</keyword>
<feature type="region of interest" description="Disordered" evidence="13">
    <location>
        <begin position="1158"/>
        <end position="1302"/>
    </location>
</feature>
<feature type="region of interest" description="Disordered" evidence="13">
    <location>
        <begin position="260"/>
        <end position="287"/>
    </location>
</feature>
<dbReference type="GO" id="GO:0031507">
    <property type="term" value="P:heterochromatin formation"/>
    <property type="evidence" value="ECO:0007669"/>
    <property type="project" value="UniProtKB-ARBA"/>
</dbReference>
<dbReference type="SUPFAM" id="SSF57903">
    <property type="entry name" value="FYVE/PHD zinc finger"/>
    <property type="match status" value="1"/>
</dbReference>
<evidence type="ECO:0000256" key="3">
    <source>
        <dbReference type="ARBA" id="ARBA00013184"/>
    </source>
</evidence>
<dbReference type="GO" id="GO:0005634">
    <property type="term" value="C:nucleus"/>
    <property type="evidence" value="ECO:0007669"/>
    <property type="project" value="UniProtKB-SubCell"/>
</dbReference>
<dbReference type="Pfam" id="PF17772">
    <property type="entry name" value="zf-MYST"/>
    <property type="match status" value="1"/>
</dbReference>
<evidence type="ECO:0000256" key="4">
    <source>
        <dbReference type="ARBA" id="ARBA00022679"/>
    </source>
</evidence>
<dbReference type="InterPro" id="IPR016181">
    <property type="entry name" value="Acyl_CoA_acyltransferase"/>
</dbReference>
<dbReference type="GeneID" id="80886071"/>
<evidence type="ECO:0000256" key="13">
    <source>
        <dbReference type="SAM" id="MobiDB-lite"/>
    </source>
</evidence>
<comment type="caution">
    <text evidence="15">The sequence shown here is derived from an EMBL/GenBank/DDBJ whole genome shotgun (WGS) entry which is preliminary data.</text>
</comment>
<feature type="compositionally biased region" description="Basic residues" evidence="13">
    <location>
        <begin position="667"/>
        <end position="685"/>
    </location>
</feature>
<dbReference type="GO" id="GO:1990467">
    <property type="term" value="C:NuA3a histone acetyltransferase complex"/>
    <property type="evidence" value="ECO:0007669"/>
    <property type="project" value="TreeGrafter"/>
</dbReference>
<dbReference type="SMART" id="SM00249">
    <property type="entry name" value="PHD"/>
    <property type="match status" value="1"/>
</dbReference>
<feature type="region of interest" description="Disordered" evidence="13">
    <location>
        <begin position="367"/>
        <end position="406"/>
    </location>
</feature>
<feature type="domain" description="MYST-type HAT" evidence="14">
    <location>
        <begin position="758"/>
        <end position="1042"/>
    </location>
</feature>